<dbReference type="AlphaFoldDB" id="A0A4P6EXQ2"/>
<dbReference type="InterPro" id="IPR039532">
    <property type="entry name" value="TetR_C_Firmicutes"/>
</dbReference>
<keyword evidence="5" id="KW-1185">Reference proteome</keyword>
<reference evidence="4 5" key="1">
    <citation type="submission" date="2019-01" db="EMBL/GenBank/DDBJ databases">
        <title>Genome sequencing of strain FW100M-2.</title>
        <authorList>
            <person name="Heo J."/>
            <person name="Kim S.-J."/>
            <person name="Kim J.-S."/>
            <person name="Hong S.-B."/>
            <person name="Kwon S.-W."/>
        </authorList>
    </citation>
    <scope>NUCLEOTIDE SEQUENCE [LARGE SCALE GENOMIC DNA]</scope>
    <source>
        <strain evidence="4 5">FW100M-2</strain>
    </source>
</reference>
<dbReference type="Gene3D" id="1.10.357.10">
    <property type="entry name" value="Tetracycline Repressor, domain 2"/>
    <property type="match status" value="1"/>
</dbReference>
<dbReference type="Proteomes" id="UP000293568">
    <property type="component" value="Chromosome"/>
</dbReference>
<dbReference type="GO" id="GO:0003677">
    <property type="term" value="F:DNA binding"/>
    <property type="evidence" value="ECO:0007669"/>
    <property type="project" value="UniProtKB-UniRule"/>
</dbReference>
<dbReference type="EMBL" id="CP035492">
    <property type="protein sequence ID" value="QAY67576.1"/>
    <property type="molecule type" value="Genomic_DNA"/>
</dbReference>
<evidence type="ECO:0000313" key="5">
    <source>
        <dbReference type="Proteomes" id="UP000293568"/>
    </source>
</evidence>
<organism evidence="4 5">
    <name type="scientific">Paenibacillus protaetiae</name>
    <dbReference type="NCBI Taxonomy" id="2509456"/>
    <lineage>
        <taxon>Bacteria</taxon>
        <taxon>Bacillati</taxon>
        <taxon>Bacillota</taxon>
        <taxon>Bacilli</taxon>
        <taxon>Bacillales</taxon>
        <taxon>Paenibacillaceae</taxon>
        <taxon>Paenibacillus</taxon>
    </lineage>
</organism>
<evidence type="ECO:0000256" key="2">
    <source>
        <dbReference type="PROSITE-ProRule" id="PRU00335"/>
    </source>
</evidence>
<dbReference type="KEGG" id="pprt:ET464_15475"/>
<dbReference type="InterPro" id="IPR050624">
    <property type="entry name" value="HTH-type_Tx_Regulator"/>
</dbReference>
<dbReference type="Pfam" id="PF00440">
    <property type="entry name" value="TetR_N"/>
    <property type="match status" value="1"/>
</dbReference>
<dbReference type="PANTHER" id="PTHR43479">
    <property type="entry name" value="ACREF/ENVCD OPERON REPRESSOR-RELATED"/>
    <property type="match status" value="1"/>
</dbReference>
<feature type="DNA-binding region" description="H-T-H motif" evidence="2">
    <location>
        <begin position="120"/>
        <end position="139"/>
    </location>
</feature>
<proteinExistence type="predicted"/>
<gene>
    <name evidence="4" type="ORF">ET464_15475</name>
</gene>
<dbReference type="Pfam" id="PF14278">
    <property type="entry name" value="TetR_C_8"/>
    <property type="match status" value="1"/>
</dbReference>
<evidence type="ECO:0000259" key="3">
    <source>
        <dbReference type="PROSITE" id="PS50977"/>
    </source>
</evidence>
<sequence length="292" mass="33620">MARPNTIMTTKTATSPIHNNFCLNIATPLSPSSHLMNIVLIIGHTVNYNRCKLQFNRQCKRTLSSSEHTWRICSLTPPFSPGSQEVIMSDKIDRRQARTKQLLRQALLELITEKGVDKLTVTDITTRADVNRGTFYLHYRDAPDMLKQIQDEVFETIRSLIQEMNMLDLMNYAERDEPYPKTVALLEEFARHGRFLRVTLGTKGDPVYATRFHDTMRELFTAKLAFWQPKDEDMLVPREYLITYMASANIGVVTRWLETGMKESPREIALILMRLINHGPLTATGLRNKTFA</sequence>
<dbReference type="PANTHER" id="PTHR43479:SF7">
    <property type="entry name" value="TETR-FAMILY TRANSCRIPTIONAL REGULATOR"/>
    <property type="match status" value="1"/>
</dbReference>
<dbReference type="PROSITE" id="PS50977">
    <property type="entry name" value="HTH_TETR_2"/>
    <property type="match status" value="1"/>
</dbReference>
<evidence type="ECO:0000256" key="1">
    <source>
        <dbReference type="ARBA" id="ARBA00023125"/>
    </source>
</evidence>
<accession>A0A4P6EXQ2</accession>
<protein>
    <submittedName>
        <fullName evidence="4">TetR/AcrR family transcriptional regulator</fullName>
    </submittedName>
</protein>
<dbReference type="OrthoDB" id="9810250at2"/>
<feature type="domain" description="HTH tetR-type" evidence="3">
    <location>
        <begin position="97"/>
        <end position="157"/>
    </location>
</feature>
<dbReference type="InterPro" id="IPR001647">
    <property type="entry name" value="HTH_TetR"/>
</dbReference>
<dbReference type="SUPFAM" id="SSF46689">
    <property type="entry name" value="Homeodomain-like"/>
    <property type="match status" value="1"/>
</dbReference>
<dbReference type="InterPro" id="IPR009057">
    <property type="entry name" value="Homeodomain-like_sf"/>
</dbReference>
<name>A0A4P6EXQ2_9BACL</name>
<evidence type="ECO:0000313" key="4">
    <source>
        <dbReference type="EMBL" id="QAY67576.1"/>
    </source>
</evidence>
<keyword evidence="1 2" id="KW-0238">DNA-binding</keyword>